<keyword evidence="6" id="KW-0436">Ligase</keyword>
<dbReference type="PANTHER" id="PTHR23407:SF1">
    <property type="entry name" value="5-FORMYLTETRAHYDROFOLATE CYCLO-LIGASE"/>
    <property type="match status" value="1"/>
</dbReference>
<dbReference type="Proteomes" id="UP000254209">
    <property type="component" value="Unassembled WGS sequence"/>
</dbReference>
<dbReference type="SUPFAM" id="SSF100950">
    <property type="entry name" value="NagB/RpiA/CoA transferase-like"/>
    <property type="match status" value="1"/>
</dbReference>
<dbReference type="EC" id="6.3.3.2" evidence="5"/>
<dbReference type="GO" id="GO:0035999">
    <property type="term" value="P:tetrahydrofolate interconversion"/>
    <property type="evidence" value="ECO:0007669"/>
    <property type="project" value="TreeGrafter"/>
</dbReference>
<name>A0A376BW35_9NEIS</name>
<dbReference type="GO" id="GO:0046872">
    <property type="term" value="F:metal ion binding"/>
    <property type="evidence" value="ECO:0007669"/>
    <property type="project" value="UniProtKB-KW"/>
</dbReference>
<dbReference type="InterPro" id="IPR002698">
    <property type="entry name" value="FTHF_cligase"/>
</dbReference>
<sequence>MFSKSELRRQLRRARQQIPRETRQRAELATSRALKPLIKRGKKIAVYAPIGSEMRLDHFIRTAQKRGAHIYLPYITPKNLRLWFTPIDGKLERTRGAGSLNIPQYSGKKIRAHHLNVMILPVVGVDKRAYRLGQGGGFYDTTLAANYSVLQPRKVAVGFACQLVDELPSETHDCQVDDFACELGILSFKK</sequence>
<dbReference type="EMBL" id="UFSO01000003">
    <property type="protein sequence ID" value="SSY81166.1"/>
    <property type="molecule type" value="Genomic_DNA"/>
</dbReference>
<dbReference type="NCBIfam" id="TIGR02727">
    <property type="entry name" value="MTHFS_bact"/>
    <property type="match status" value="1"/>
</dbReference>
<feature type="binding site" evidence="4">
    <location>
        <begin position="4"/>
        <end position="8"/>
    </location>
    <ligand>
        <name>ATP</name>
        <dbReference type="ChEBI" id="CHEBI:30616"/>
    </ligand>
</feature>
<accession>A0A376BW35</accession>
<dbReference type="InterPro" id="IPR037171">
    <property type="entry name" value="NagB/RpiA_transferase-like"/>
</dbReference>
<keyword evidence="7" id="KW-1185">Reference proteome</keyword>
<dbReference type="OrthoDB" id="9801938at2"/>
<keyword evidence="3 4" id="KW-0067">ATP-binding</keyword>
<comment type="catalytic activity">
    <reaction evidence="5">
        <text>(6S)-5-formyl-5,6,7,8-tetrahydrofolate + ATP = (6R)-5,10-methenyltetrahydrofolate + ADP + phosphate</text>
        <dbReference type="Rhea" id="RHEA:10488"/>
        <dbReference type="ChEBI" id="CHEBI:30616"/>
        <dbReference type="ChEBI" id="CHEBI:43474"/>
        <dbReference type="ChEBI" id="CHEBI:57455"/>
        <dbReference type="ChEBI" id="CHEBI:57457"/>
        <dbReference type="ChEBI" id="CHEBI:456216"/>
        <dbReference type="EC" id="6.3.3.2"/>
    </reaction>
</comment>
<evidence type="ECO:0000256" key="5">
    <source>
        <dbReference type="RuleBase" id="RU361279"/>
    </source>
</evidence>
<gene>
    <name evidence="6" type="ORF">NCTC10283_02732</name>
</gene>
<evidence type="ECO:0000256" key="4">
    <source>
        <dbReference type="PIRSR" id="PIRSR006806-1"/>
    </source>
</evidence>
<proteinExistence type="inferred from homology"/>
<evidence type="ECO:0000313" key="7">
    <source>
        <dbReference type="Proteomes" id="UP000254209"/>
    </source>
</evidence>
<dbReference type="PANTHER" id="PTHR23407">
    <property type="entry name" value="ATPASE INHIBITOR/5-FORMYLTETRAHYDROFOLATE CYCLO-LIGASE"/>
    <property type="match status" value="1"/>
</dbReference>
<dbReference type="GO" id="GO:0005524">
    <property type="term" value="F:ATP binding"/>
    <property type="evidence" value="ECO:0007669"/>
    <property type="project" value="UniProtKB-KW"/>
</dbReference>
<evidence type="ECO:0000256" key="3">
    <source>
        <dbReference type="ARBA" id="ARBA00022840"/>
    </source>
</evidence>
<reference evidence="6 7" key="1">
    <citation type="submission" date="2018-06" db="EMBL/GenBank/DDBJ databases">
        <authorList>
            <consortium name="Pathogen Informatics"/>
            <person name="Doyle S."/>
        </authorList>
    </citation>
    <scope>NUCLEOTIDE SEQUENCE [LARGE SCALE GENOMIC DNA]</scope>
    <source>
        <strain evidence="6 7">NCTC10283</strain>
    </source>
</reference>
<evidence type="ECO:0000256" key="2">
    <source>
        <dbReference type="ARBA" id="ARBA00022741"/>
    </source>
</evidence>
<dbReference type="InterPro" id="IPR024185">
    <property type="entry name" value="FTHF_cligase-like_sf"/>
</dbReference>
<evidence type="ECO:0000313" key="6">
    <source>
        <dbReference type="EMBL" id="SSY81166.1"/>
    </source>
</evidence>
<keyword evidence="2 4" id="KW-0547">Nucleotide-binding</keyword>
<keyword evidence="5" id="KW-0460">Magnesium</keyword>
<organism evidence="6 7">
    <name type="scientific">Alysiella crassa</name>
    <dbReference type="NCBI Taxonomy" id="153491"/>
    <lineage>
        <taxon>Bacteria</taxon>
        <taxon>Pseudomonadati</taxon>
        <taxon>Pseudomonadota</taxon>
        <taxon>Betaproteobacteria</taxon>
        <taxon>Neisseriales</taxon>
        <taxon>Neisseriaceae</taxon>
        <taxon>Alysiella</taxon>
    </lineage>
</organism>
<evidence type="ECO:0000256" key="1">
    <source>
        <dbReference type="ARBA" id="ARBA00010638"/>
    </source>
</evidence>
<dbReference type="Pfam" id="PF01812">
    <property type="entry name" value="5-FTHF_cyc-lig"/>
    <property type="match status" value="1"/>
</dbReference>
<protein>
    <recommendedName>
        <fullName evidence="5">5-formyltetrahydrofolate cyclo-ligase</fullName>
        <ecNumber evidence="5">6.3.3.2</ecNumber>
    </recommendedName>
</protein>
<dbReference type="GO" id="GO:0009396">
    <property type="term" value="P:folic acid-containing compound biosynthetic process"/>
    <property type="evidence" value="ECO:0007669"/>
    <property type="project" value="TreeGrafter"/>
</dbReference>
<feature type="binding site" evidence="4">
    <location>
        <position position="53"/>
    </location>
    <ligand>
        <name>substrate</name>
    </ligand>
</feature>
<comment type="cofactor">
    <cofactor evidence="5">
        <name>Mg(2+)</name>
        <dbReference type="ChEBI" id="CHEBI:18420"/>
    </cofactor>
</comment>
<comment type="similarity">
    <text evidence="1 5">Belongs to the 5-formyltetrahydrofolate cyclo-ligase family.</text>
</comment>
<keyword evidence="5" id="KW-0479">Metal-binding</keyword>
<dbReference type="AlphaFoldDB" id="A0A376BW35"/>
<dbReference type="RefSeq" id="WP_034292714.1">
    <property type="nucleotide sequence ID" value="NZ_CP091519.2"/>
</dbReference>
<dbReference type="PIRSF" id="PIRSF006806">
    <property type="entry name" value="FTHF_cligase"/>
    <property type="match status" value="1"/>
</dbReference>
<dbReference type="Gene3D" id="3.40.50.10420">
    <property type="entry name" value="NagB/RpiA/CoA transferase-like"/>
    <property type="match status" value="1"/>
</dbReference>
<feature type="binding site" evidence="4">
    <location>
        <begin position="131"/>
        <end position="139"/>
    </location>
    <ligand>
        <name>ATP</name>
        <dbReference type="ChEBI" id="CHEBI:30616"/>
    </ligand>
</feature>
<dbReference type="GO" id="GO:0030272">
    <property type="term" value="F:5-formyltetrahydrofolate cyclo-ligase activity"/>
    <property type="evidence" value="ECO:0007669"/>
    <property type="project" value="UniProtKB-EC"/>
</dbReference>
<dbReference type="STRING" id="1120980.GCA_000745955_01211"/>